<dbReference type="Proteomes" id="UP000603453">
    <property type="component" value="Unassembled WGS sequence"/>
</dbReference>
<protein>
    <recommendedName>
        <fullName evidence="3">Helitron helicase-like domain-containing protein</fullName>
    </recommendedName>
</protein>
<name>A0A8H7QUU9_9FUNG</name>
<reference evidence="1" key="1">
    <citation type="submission" date="2020-12" db="EMBL/GenBank/DDBJ databases">
        <title>Metabolic potential, ecology and presence of endohyphal bacteria is reflected in genomic diversity of Mucoromycotina.</title>
        <authorList>
            <person name="Muszewska A."/>
            <person name="Okrasinska A."/>
            <person name="Steczkiewicz K."/>
            <person name="Drgas O."/>
            <person name="Orlowska M."/>
            <person name="Perlinska-Lenart U."/>
            <person name="Aleksandrzak-Piekarczyk T."/>
            <person name="Szatraj K."/>
            <person name="Zielenkiewicz U."/>
            <person name="Pilsyk S."/>
            <person name="Malc E."/>
            <person name="Mieczkowski P."/>
            <person name="Kruszewska J.S."/>
            <person name="Biernat P."/>
            <person name="Pawlowska J."/>
        </authorList>
    </citation>
    <scope>NUCLEOTIDE SEQUENCE</scope>
    <source>
        <strain evidence="1">WA0000017839</strain>
    </source>
</reference>
<evidence type="ECO:0000313" key="2">
    <source>
        <dbReference type="Proteomes" id="UP000603453"/>
    </source>
</evidence>
<accession>A0A8H7QUU9</accession>
<evidence type="ECO:0008006" key="3">
    <source>
        <dbReference type="Google" id="ProtNLM"/>
    </source>
</evidence>
<organism evidence="1 2">
    <name type="scientific">Mucor saturninus</name>
    <dbReference type="NCBI Taxonomy" id="64648"/>
    <lineage>
        <taxon>Eukaryota</taxon>
        <taxon>Fungi</taxon>
        <taxon>Fungi incertae sedis</taxon>
        <taxon>Mucoromycota</taxon>
        <taxon>Mucoromycotina</taxon>
        <taxon>Mucoromycetes</taxon>
        <taxon>Mucorales</taxon>
        <taxon>Mucorineae</taxon>
        <taxon>Mucoraceae</taxon>
        <taxon>Mucor</taxon>
    </lineage>
</organism>
<comment type="caution">
    <text evidence="1">The sequence shown here is derived from an EMBL/GenBank/DDBJ whole genome shotgun (WGS) entry which is preliminary data.</text>
</comment>
<evidence type="ECO:0000313" key="1">
    <source>
        <dbReference type="EMBL" id="KAG2198193.1"/>
    </source>
</evidence>
<gene>
    <name evidence="1" type="ORF">INT47_000394</name>
</gene>
<sequence>MQNSIKDYSWVMKIQDRGSPHIHMVLWTEKSAQELIDMNVVHTSFPPGTSSINSKKLTTVLIEFSGGIKFNNVDTKENHDVLKLSSACKKSIDYITATTDMTVPIPEHALF</sequence>
<keyword evidence="2" id="KW-1185">Reference proteome</keyword>
<proteinExistence type="predicted"/>
<dbReference type="AlphaFoldDB" id="A0A8H7QUU9"/>
<dbReference type="EMBL" id="JAEPRD010000115">
    <property type="protein sequence ID" value="KAG2198193.1"/>
    <property type="molecule type" value="Genomic_DNA"/>
</dbReference>
<dbReference type="OrthoDB" id="2289666at2759"/>